<evidence type="ECO:0000313" key="4">
    <source>
        <dbReference type="Proteomes" id="UP000468990"/>
    </source>
</evidence>
<dbReference type="Proteomes" id="UP000317289">
    <property type="component" value="Unassembled WGS sequence"/>
</dbReference>
<evidence type="ECO:0000313" key="2">
    <source>
        <dbReference type="EMBL" id="SMO43101.1"/>
    </source>
</evidence>
<reference evidence="2 3" key="1">
    <citation type="submission" date="2017-05" db="EMBL/GenBank/DDBJ databases">
        <authorList>
            <person name="Varghese N."/>
            <person name="Submissions S."/>
        </authorList>
    </citation>
    <scope>NUCLEOTIDE SEQUENCE [LARGE SCALE GENOMIC DNA]</scope>
    <source>
        <strain evidence="2 3">DSM 19382</strain>
    </source>
</reference>
<evidence type="ECO:0000313" key="3">
    <source>
        <dbReference type="Proteomes" id="UP000317289"/>
    </source>
</evidence>
<accession>A0A521B7X1</accession>
<protein>
    <submittedName>
        <fullName evidence="2">Uncharacterized protein</fullName>
    </submittedName>
</protein>
<reference evidence="1 4" key="2">
    <citation type="submission" date="2019-11" db="EMBL/GenBank/DDBJ databases">
        <title>Flavobacterium resistens genome.</title>
        <authorList>
            <person name="Wilson V.M."/>
            <person name="Newman J.D."/>
        </authorList>
    </citation>
    <scope>NUCLEOTIDE SEQUENCE [LARGE SCALE GENOMIC DNA]</scope>
    <source>
        <strain evidence="1 4">DSM 19382</strain>
    </source>
</reference>
<evidence type="ECO:0000313" key="1">
    <source>
        <dbReference type="EMBL" id="MRX70216.1"/>
    </source>
</evidence>
<dbReference type="RefSeq" id="WP_142449435.1">
    <property type="nucleotide sequence ID" value="NZ_FXTA01000001.1"/>
</dbReference>
<organism evidence="2 3">
    <name type="scientific">Flavobacterium resistens</name>
    <dbReference type="NCBI Taxonomy" id="443612"/>
    <lineage>
        <taxon>Bacteria</taxon>
        <taxon>Pseudomonadati</taxon>
        <taxon>Bacteroidota</taxon>
        <taxon>Flavobacteriia</taxon>
        <taxon>Flavobacteriales</taxon>
        <taxon>Flavobacteriaceae</taxon>
        <taxon>Flavobacterium</taxon>
    </lineage>
</organism>
<sequence length="273" mass="31230">MQQKLLKKTILNSLIIIFFISLVSCRRDNPKITIVGNGKSDTLIFNSEDTLITHGVLDTIRLSSYSNHEVTINGSKPLKFRVSDKDGILNTSKNEFILFNVEFQSDGTEANPMEALEIHADSYVKIDSFLICKKIFEKELQDTNKLNLVLDSIAVSKNGNYKTSYHDRDYSSYYDEDLTASFYGFKKIGASNIFIEKTWDYDLNEEIPEEISVQTSNNNYNPKNYIQKTDKTAIVMAKSFLRYATINISEYVVININEQLKKRAKKSPPLAKQ</sequence>
<dbReference type="PROSITE" id="PS51257">
    <property type="entry name" value="PROKAR_LIPOPROTEIN"/>
    <property type="match status" value="1"/>
</dbReference>
<dbReference type="EMBL" id="WKKG01000012">
    <property type="protein sequence ID" value="MRX70216.1"/>
    <property type="molecule type" value="Genomic_DNA"/>
</dbReference>
<keyword evidence="4" id="KW-1185">Reference proteome</keyword>
<proteinExistence type="predicted"/>
<dbReference type="Proteomes" id="UP000468990">
    <property type="component" value="Unassembled WGS sequence"/>
</dbReference>
<gene>
    <name evidence="1" type="ORF">GJU42_19760</name>
    <name evidence="2" type="ORF">SAMN06265349_101783</name>
</gene>
<name>A0A521B7X1_9FLAO</name>
<dbReference type="EMBL" id="FXTA01000001">
    <property type="protein sequence ID" value="SMO43101.1"/>
    <property type="molecule type" value="Genomic_DNA"/>
</dbReference>
<dbReference type="AlphaFoldDB" id="A0A521B7X1"/>
<dbReference type="OrthoDB" id="1272253at2"/>